<evidence type="ECO:0000256" key="1">
    <source>
        <dbReference type="ARBA" id="ARBA00004115"/>
    </source>
</evidence>
<evidence type="ECO:0000256" key="11">
    <source>
        <dbReference type="SAM" id="SignalP"/>
    </source>
</evidence>
<keyword evidence="5 10" id="KW-1133">Transmembrane helix</keyword>
<dbReference type="RefSeq" id="XP_016763044.1">
    <property type="nucleotide sequence ID" value="XM_016908692.1"/>
</dbReference>
<evidence type="ECO:0000256" key="6">
    <source>
        <dbReference type="ARBA" id="ARBA00023136"/>
    </source>
</evidence>
<dbReference type="AlphaFoldDB" id="M3CMB7"/>
<protein>
    <submittedName>
        <fullName evidence="12">Uncharacterized protein</fullName>
    </submittedName>
</protein>
<feature type="signal peptide" evidence="11">
    <location>
        <begin position="1"/>
        <end position="23"/>
    </location>
</feature>
<keyword evidence="2 10" id="KW-0812">Transmembrane</keyword>
<dbReference type="PANTHER" id="PTHR12924">
    <property type="entry name" value="TRANSLOCON-ASSOCIATED PROTEIN, ALPHA SUBUNIT"/>
    <property type="match status" value="1"/>
</dbReference>
<dbReference type="Pfam" id="PF03896">
    <property type="entry name" value="TRAP_alpha"/>
    <property type="match status" value="1"/>
</dbReference>
<comment type="function">
    <text evidence="7">Is probably involved in a pathway contributing to genomic integrity.</text>
</comment>
<keyword evidence="6 10" id="KW-0472">Membrane</keyword>
<reference evidence="12 13" key="1">
    <citation type="journal article" date="2012" name="PLoS Pathog.">
        <title>Diverse lifestyles and strategies of plant pathogenesis encoded in the genomes of eighteen Dothideomycetes fungi.</title>
        <authorList>
            <person name="Ohm R.A."/>
            <person name="Feau N."/>
            <person name="Henrissat B."/>
            <person name="Schoch C.L."/>
            <person name="Horwitz B.A."/>
            <person name="Barry K.W."/>
            <person name="Condon B.J."/>
            <person name="Copeland A.C."/>
            <person name="Dhillon B."/>
            <person name="Glaser F."/>
            <person name="Hesse C.N."/>
            <person name="Kosti I."/>
            <person name="LaButti K."/>
            <person name="Lindquist E.A."/>
            <person name="Lucas S."/>
            <person name="Salamov A.A."/>
            <person name="Bradshaw R.E."/>
            <person name="Ciuffetti L."/>
            <person name="Hamelin R.C."/>
            <person name="Kema G.H.J."/>
            <person name="Lawrence C."/>
            <person name="Scott J.A."/>
            <person name="Spatafora J.W."/>
            <person name="Turgeon B.G."/>
            <person name="de Wit P.J.G.M."/>
            <person name="Zhong S."/>
            <person name="Goodwin S.B."/>
            <person name="Grigoriev I.V."/>
        </authorList>
    </citation>
    <scope>NUCLEOTIDE SEQUENCE [LARGE SCALE GENOMIC DNA]</scope>
    <source>
        <strain evidence="12 13">SO2202</strain>
    </source>
</reference>
<dbReference type="GO" id="GO:0005789">
    <property type="term" value="C:endoplasmic reticulum membrane"/>
    <property type="evidence" value="ECO:0007669"/>
    <property type="project" value="UniProtKB-SubCell"/>
</dbReference>
<evidence type="ECO:0000256" key="8">
    <source>
        <dbReference type="ARBA" id="ARBA00038311"/>
    </source>
</evidence>
<evidence type="ECO:0000256" key="7">
    <source>
        <dbReference type="ARBA" id="ARBA00037565"/>
    </source>
</evidence>
<dbReference type="InterPro" id="IPR005595">
    <property type="entry name" value="TRAP_alpha"/>
</dbReference>
<feature type="chain" id="PRO_5004032780" evidence="11">
    <location>
        <begin position="24"/>
        <end position="276"/>
    </location>
</feature>
<keyword evidence="13" id="KW-1185">Reference proteome</keyword>
<dbReference type="PANTHER" id="PTHR12924:SF0">
    <property type="entry name" value="TRANSLOCON-ASSOCIATED PROTEIN SUBUNIT ALPHA"/>
    <property type="match status" value="1"/>
</dbReference>
<accession>M3CMB7</accession>
<feature type="region of interest" description="Disordered" evidence="9">
    <location>
        <begin position="204"/>
        <end position="229"/>
    </location>
</feature>
<comment type="subcellular location">
    <subcellularLocation>
        <location evidence="1">Endoplasmic reticulum membrane</location>
        <topology evidence="1">Single-pass type I membrane protein</topology>
    </subcellularLocation>
</comment>
<keyword evidence="3 11" id="KW-0732">Signal</keyword>
<name>M3CMB7_SPHMS</name>
<comment type="similarity">
    <text evidence="8">Belongs to the IRC22 family.</text>
</comment>
<evidence type="ECO:0000313" key="13">
    <source>
        <dbReference type="Proteomes" id="UP000016931"/>
    </source>
</evidence>
<proteinExistence type="inferred from homology"/>
<evidence type="ECO:0000256" key="10">
    <source>
        <dbReference type="SAM" id="Phobius"/>
    </source>
</evidence>
<evidence type="ECO:0000313" key="12">
    <source>
        <dbReference type="EMBL" id="EMF14923.1"/>
    </source>
</evidence>
<dbReference type="EMBL" id="KB456261">
    <property type="protein sequence ID" value="EMF14923.1"/>
    <property type="molecule type" value="Genomic_DNA"/>
</dbReference>
<organism evidence="12 13">
    <name type="scientific">Sphaerulina musiva (strain SO2202)</name>
    <name type="common">Poplar stem canker fungus</name>
    <name type="synonym">Septoria musiva</name>
    <dbReference type="NCBI Taxonomy" id="692275"/>
    <lineage>
        <taxon>Eukaryota</taxon>
        <taxon>Fungi</taxon>
        <taxon>Dikarya</taxon>
        <taxon>Ascomycota</taxon>
        <taxon>Pezizomycotina</taxon>
        <taxon>Dothideomycetes</taxon>
        <taxon>Dothideomycetidae</taxon>
        <taxon>Mycosphaerellales</taxon>
        <taxon>Mycosphaerellaceae</taxon>
        <taxon>Sphaerulina</taxon>
    </lineage>
</organism>
<feature type="transmembrane region" description="Helical" evidence="10">
    <location>
        <begin position="175"/>
        <end position="196"/>
    </location>
</feature>
<dbReference type="HOGENOM" id="CLU_068820_0_0_1"/>
<evidence type="ECO:0000256" key="4">
    <source>
        <dbReference type="ARBA" id="ARBA00022824"/>
    </source>
</evidence>
<evidence type="ECO:0000256" key="3">
    <source>
        <dbReference type="ARBA" id="ARBA00022729"/>
    </source>
</evidence>
<feature type="region of interest" description="Disordered" evidence="9">
    <location>
        <begin position="255"/>
        <end position="276"/>
    </location>
</feature>
<dbReference type="eggNOG" id="ENOG502S7BF">
    <property type="taxonomic scope" value="Eukaryota"/>
</dbReference>
<dbReference type="OrthoDB" id="1926781at2759"/>
<evidence type="ECO:0000256" key="2">
    <source>
        <dbReference type="ARBA" id="ARBA00022692"/>
    </source>
</evidence>
<gene>
    <name evidence="12" type="ORF">SEPMUDRAFT_37984</name>
</gene>
<dbReference type="GeneID" id="27905829"/>
<dbReference type="OMA" id="YQEEWIP"/>
<keyword evidence="4" id="KW-0256">Endoplasmic reticulum</keyword>
<evidence type="ECO:0000256" key="9">
    <source>
        <dbReference type="SAM" id="MobiDB-lite"/>
    </source>
</evidence>
<sequence>MVSFKLATLAAAALSAVNVLAQASEEPVEQVVADGDQQPLKVTFNVSFPDAEMFGVKLVNGRPTRTLITITNNEATDINVLAATGGLYSPLNTAGAPDPPQSVRNFTSAKYGKTIAPGTAETLTYAYATVMQPQDVLLELRAVVSRGQNLFTSTVFRENVSVVEAPTSFLDPQIIFLYLVVLAAFGGTIYFIYSTWITTLFPQQKRGGKGGERAKRSSGGSKPVDPSEQIAVVGADGPAVTSSAQMGYDESWIPATHLQRPQAKRVGSGRPKSRAA</sequence>
<dbReference type="Proteomes" id="UP000016931">
    <property type="component" value="Unassembled WGS sequence"/>
</dbReference>
<evidence type="ECO:0000256" key="5">
    <source>
        <dbReference type="ARBA" id="ARBA00022989"/>
    </source>
</evidence>